<evidence type="ECO:0000313" key="1">
    <source>
        <dbReference type="EMBL" id="KAL3849945.1"/>
    </source>
</evidence>
<dbReference type="Proteomes" id="UP001634393">
    <property type="component" value="Unassembled WGS sequence"/>
</dbReference>
<sequence length="63" mass="7235">MSNLGETISLNLNEVDVVHKPSVILESLDIHETRKQPLGSFASQLEEICFTLLHFLKFSYVFR</sequence>
<gene>
    <name evidence="1" type="ORF">ACJIZ3_011827</name>
</gene>
<reference evidence="1 2" key="1">
    <citation type="submission" date="2024-12" db="EMBL/GenBank/DDBJ databases">
        <title>The unique morphological basis and parallel evolutionary history of personate flowers in Penstemon.</title>
        <authorList>
            <person name="Depatie T.H."/>
            <person name="Wessinger C.A."/>
        </authorList>
    </citation>
    <scope>NUCLEOTIDE SEQUENCE [LARGE SCALE GENOMIC DNA]</scope>
    <source>
        <strain evidence="1">WTNN_2</strain>
        <tissue evidence="1">Leaf</tissue>
    </source>
</reference>
<comment type="caution">
    <text evidence="1">The sequence shown here is derived from an EMBL/GenBank/DDBJ whole genome shotgun (WGS) entry which is preliminary data.</text>
</comment>
<name>A0ABD3ULM0_9LAMI</name>
<keyword evidence="2" id="KW-1185">Reference proteome</keyword>
<proteinExistence type="predicted"/>
<dbReference type="AlphaFoldDB" id="A0ABD3ULM0"/>
<organism evidence="1 2">
    <name type="scientific">Penstemon smallii</name>
    <dbReference type="NCBI Taxonomy" id="265156"/>
    <lineage>
        <taxon>Eukaryota</taxon>
        <taxon>Viridiplantae</taxon>
        <taxon>Streptophyta</taxon>
        <taxon>Embryophyta</taxon>
        <taxon>Tracheophyta</taxon>
        <taxon>Spermatophyta</taxon>
        <taxon>Magnoliopsida</taxon>
        <taxon>eudicotyledons</taxon>
        <taxon>Gunneridae</taxon>
        <taxon>Pentapetalae</taxon>
        <taxon>asterids</taxon>
        <taxon>lamiids</taxon>
        <taxon>Lamiales</taxon>
        <taxon>Plantaginaceae</taxon>
        <taxon>Cheloneae</taxon>
        <taxon>Penstemon</taxon>
    </lineage>
</organism>
<accession>A0ABD3ULM0</accession>
<protein>
    <submittedName>
        <fullName evidence="1">Uncharacterized protein</fullName>
    </submittedName>
</protein>
<evidence type="ECO:0000313" key="2">
    <source>
        <dbReference type="Proteomes" id="UP001634393"/>
    </source>
</evidence>
<dbReference type="EMBL" id="JBJXBP010000001">
    <property type="protein sequence ID" value="KAL3849945.1"/>
    <property type="molecule type" value="Genomic_DNA"/>
</dbReference>